<dbReference type="InterPro" id="IPR000160">
    <property type="entry name" value="GGDEF_dom"/>
</dbReference>
<dbReference type="SMART" id="SM00267">
    <property type="entry name" value="GGDEF"/>
    <property type="match status" value="1"/>
</dbReference>
<feature type="transmembrane region" description="Helical" evidence="1">
    <location>
        <begin position="176"/>
        <end position="200"/>
    </location>
</feature>
<dbReference type="Gene3D" id="3.30.70.270">
    <property type="match status" value="1"/>
</dbReference>
<keyword evidence="3" id="KW-0548">Nucleotidyltransferase</keyword>
<accession>H6LKS8</accession>
<dbReference type="InterPro" id="IPR050469">
    <property type="entry name" value="Diguanylate_Cyclase"/>
</dbReference>
<gene>
    <name evidence="3" type="ordered locus">Awo_c33090</name>
</gene>
<dbReference type="GO" id="GO:0043709">
    <property type="term" value="P:cell adhesion involved in single-species biofilm formation"/>
    <property type="evidence" value="ECO:0007669"/>
    <property type="project" value="TreeGrafter"/>
</dbReference>
<evidence type="ECO:0000313" key="3">
    <source>
        <dbReference type="EMBL" id="AFA50037.1"/>
    </source>
</evidence>
<dbReference type="InterPro" id="IPR043128">
    <property type="entry name" value="Rev_trsase/Diguanyl_cyclase"/>
</dbReference>
<dbReference type="PROSITE" id="PS50887">
    <property type="entry name" value="GGDEF"/>
    <property type="match status" value="1"/>
</dbReference>
<evidence type="ECO:0000256" key="1">
    <source>
        <dbReference type="SAM" id="Phobius"/>
    </source>
</evidence>
<dbReference type="CDD" id="cd01949">
    <property type="entry name" value="GGDEF"/>
    <property type="match status" value="1"/>
</dbReference>
<dbReference type="EMBL" id="CP002987">
    <property type="protein sequence ID" value="AFA50037.1"/>
    <property type="molecule type" value="Genomic_DNA"/>
</dbReference>
<organism evidence="3 4">
    <name type="scientific">Acetobacterium woodii (strain ATCC 29683 / DSM 1030 / JCM 2381 / KCTC 1655 / WB1)</name>
    <dbReference type="NCBI Taxonomy" id="931626"/>
    <lineage>
        <taxon>Bacteria</taxon>
        <taxon>Bacillati</taxon>
        <taxon>Bacillota</taxon>
        <taxon>Clostridia</taxon>
        <taxon>Eubacteriales</taxon>
        <taxon>Eubacteriaceae</taxon>
        <taxon>Acetobacterium</taxon>
    </lineage>
</organism>
<keyword evidence="1" id="KW-1133">Transmembrane helix</keyword>
<name>H6LKS8_ACEWD</name>
<feature type="transmembrane region" description="Helical" evidence="1">
    <location>
        <begin position="71"/>
        <end position="89"/>
    </location>
</feature>
<dbReference type="EC" id="2.7.7.65" evidence="3"/>
<dbReference type="InterPro" id="IPR031621">
    <property type="entry name" value="HisKA_7TM"/>
</dbReference>
<evidence type="ECO:0000259" key="2">
    <source>
        <dbReference type="PROSITE" id="PS50887"/>
    </source>
</evidence>
<evidence type="ECO:0000313" key="4">
    <source>
        <dbReference type="Proteomes" id="UP000007177"/>
    </source>
</evidence>
<proteinExistence type="predicted"/>
<keyword evidence="1" id="KW-0472">Membrane</keyword>
<protein>
    <submittedName>
        <fullName evidence="3">Diguanylate cyclase containing PAS/PAC sensor</fullName>
        <ecNumber evidence="3">2.7.7.65</ecNumber>
    </submittedName>
</protein>
<feature type="domain" description="GGDEF" evidence="2">
    <location>
        <begin position="378"/>
        <end position="511"/>
    </location>
</feature>
<dbReference type="SUPFAM" id="SSF55073">
    <property type="entry name" value="Nucleotide cyclase"/>
    <property type="match status" value="1"/>
</dbReference>
<dbReference type="OrthoDB" id="185601at2"/>
<dbReference type="GO" id="GO:1902201">
    <property type="term" value="P:negative regulation of bacterial-type flagellum-dependent cell motility"/>
    <property type="evidence" value="ECO:0007669"/>
    <property type="project" value="TreeGrafter"/>
</dbReference>
<reference evidence="3 4" key="2">
    <citation type="journal article" date="2012" name="PLoS ONE">
        <title>An ancient pathway combining carbon dioxide fixation with the generation and utilization of a sodium ion gradient for ATP synthesis.</title>
        <authorList>
            <person name="Poehlein A."/>
            <person name="Schmidt S."/>
            <person name="Kaster A.K."/>
            <person name="Goenrich M."/>
            <person name="Vollmers J."/>
            <person name="Thurmer A."/>
            <person name="Bertsch J."/>
            <person name="Schuchmann K."/>
            <person name="Voigt B."/>
            <person name="Hecker M."/>
            <person name="Daniel R."/>
            <person name="Thauer R.K."/>
            <person name="Gottschalk G."/>
            <person name="Muller V."/>
        </authorList>
    </citation>
    <scope>NUCLEOTIDE SEQUENCE [LARGE SCALE GENOMIC DNA]</scope>
    <source>
        <strain evidence="4">ATCC 29683 / DSM 1030 / JCM 2381 / KCTC 1655 / WB1</strain>
    </source>
</reference>
<feature type="transmembrane region" description="Helical" evidence="1">
    <location>
        <begin position="6"/>
        <end position="26"/>
    </location>
</feature>
<dbReference type="NCBIfam" id="TIGR00254">
    <property type="entry name" value="GGDEF"/>
    <property type="match status" value="1"/>
</dbReference>
<dbReference type="STRING" id="931626.Awo_c33090"/>
<keyword evidence="3" id="KW-0808">Transferase</keyword>
<dbReference type="FunFam" id="3.30.70.270:FF:000001">
    <property type="entry name" value="Diguanylate cyclase domain protein"/>
    <property type="match status" value="1"/>
</dbReference>
<reference evidence="4" key="1">
    <citation type="submission" date="2011-07" db="EMBL/GenBank/DDBJ databases">
        <title>Complete genome sequence of Acetobacterium woodii.</title>
        <authorList>
            <person name="Poehlein A."/>
            <person name="Schmidt S."/>
            <person name="Kaster A.-K."/>
            <person name="Goenrich M."/>
            <person name="Vollmers J."/>
            <person name="Thuermer A."/>
            <person name="Gottschalk G."/>
            <person name="Thauer R.K."/>
            <person name="Daniel R."/>
            <person name="Mueller V."/>
        </authorList>
    </citation>
    <scope>NUCLEOTIDE SEQUENCE [LARGE SCALE GENOMIC DNA]</scope>
    <source>
        <strain evidence="4">ATCC 29683 / DSM 1030 / JCM 2381 / KCTC 1655 / WB1</strain>
    </source>
</reference>
<keyword evidence="4" id="KW-1185">Reference proteome</keyword>
<dbReference type="HOGENOM" id="CLU_025182_2_0_9"/>
<feature type="transmembrane region" description="Helical" evidence="1">
    <location>
        <begin position="206"/>
        <end position="227"/>
    </location>
</feature>
<dbReference type="Proteomes" id="UP000007177">
    <property type="component" value="Chromosome"/>
</dbReference>
<dbReference type="PANTHER" id="PTHR45138">
    <property type="entry name" value="REGULATORY COMPONENTS OF SENSORY TRANSDUCTION SYSTEM"/>
    <property type="match status" value="1"/>
</dbReference>
<dbReference type="Pfam" id="PF00990">
    <property type="entry name" value="GGDEF"/>
    <property type="match status" value="1"/>
</dbReference>
<keyword evidence="1" id="KW-0812">Transmembrane</keyword>
<dbReference type="AlphaFoldDB" id="H6LKS8"/>
<dbReference type="InterPro" id="IPR029787">
    <property type="entry name" value="Nucleotide_cyclase"/>
</dbReference>
<sequence length="512" mass="58677">MITKCISIYLFIGVMLFSFIFVNSFVRSKSSYARALGALSLTLQVYLLGYLMEINSGSVSEMYFWNQVQYFGLPFFSPLWLIIAMLYTGRGKYLKGFGSVIVFAIPVMTFVFRLTNNWHHLYYSNFQIQHVMGIDIMLLTKGPWYYVQTLYIMFALLLCTWFYFQHYRKSVGDEKTLFRLLLLISIIPYLSLVLIVLNIGGVGIDYTALILPPCVLLFNLALTRYNFLDIKVLARERVFEESVEGLILVNRMYCVVDFNAASVAFFSWFNAQIEEEQLEILIKNHPDLLKSIKDAVAQVFCFIVAGEERYVSVQVREVNNKKVLVGHLIKFEDVTEREKLKQRLIKTANTDELTGLNNRRKFGECGKEAFLRARRYHENLSVLMMDIDYFKKVNDSFGHQGGDVVLRGFADLLAVVFRKTDIVGRVGGEEFAVIMLNTDVRSACEKAEIFRKTVAEKKLTFVEKPIMITVSIGVAELTEEMSDFEVLMNRADDALYAAKRSGRNRVVGASLG</sequence>
<dbReference type="RefSeq" id="WP_014357632.1">
    <property type="nucleotide sequence ID" value="NC_016894.1"/>
</dbReference>
<dbReference type="GO" id="GO:0052621">
    <property type="term" value="F:diguanylate cyclase activity"/>
    <property type="evidence" value="ECO:0007669"/>
    <property type="project" value="UniProtKB-EC"/>
</dbReference>
<feature type="transmembrane region" description="Helical" evidence="1">
    <location>
        <begin position="96"/>
        <end position="115"/>
    </location>
</feature>
<feature type="transmembrane region" description="Helical" evidence="1">
    <location>
        <begin position="33"/>
        <end position="51"/>
    </location>
</feature>
<dbReference type="Pfam" id="PF16927">
    <property type="entry name" value="HisKA_7TM"/>
    <property type="match status" value="1"/>
</dbReference>
<dbReference type="PANTHER" id="PTHR45138:SF9">
    <property type="entry name" value="DIGUANYLATE CYCLASE DGCM-RELATED"/>
    <property type="match status" value="1"/>
</dbReference>
<dbReference type="GO" id="GO:0005886">
    <property type="term" value="C:plasma membrane"/>
    <property type="evidence" value="ECO:0007669"/>
    <property type="project" value="TreeGrafter"/>
</dbReference>
<feature type="transmembrane region" description="Helical" evidence="1">
    <location>
        <begin position="145"/>
        <end position="164"/>
    </location>
</feature>
<dbReference type="eggNOG" id="COG3706">
    <property type="taxonomic scope" value="Bacteria"/>
</dbReference>
<dbReference type="KEGG" id="awo:Awo_c33090"/>